<dbReference type="GO" id="GO:0000398">
    <property type="term" value="P:mRNA splicing, via spliceosome"/>
    <property type="evidence" value="ECO:0007669"/>
    <property type="project" value="InterPro"/>
</dbReference>
<protein>
    <recommendedName>
        <fullName evidence="16">Pre-mRNA-processing factor 19</fullName>
        <ecNumber evidence="16">2.3.2.27</ecNumber>
    </recommendedName>
</protein>
<keyword evidence="8" id="KW-0677">Repeat</keyword>
<comment type="catalytic activity">
    <reaction evidence="16">
        <text>S-ubiquitinyl-[E2 ubiquitin-conjugating enzyme]-L-cysteine + [acceptor protein]-L-lysine = [E2 ubiquitin-conjugating enzyme]-L-cysteine + N(6)-ubiquitinyl-[acceptor protein]-L-lysine.</text>
        <dbReference type="EC" id="2.3.2.27"/>
    </reaction>
</comment>
<keyword evidence="6 16" id="KW-0808">Transferase</keyword>
<evidence type="ECO:0000256" key="1">
    <source>
        <dbReference type="ARBA" id="ARBA00004123"/>
    </source>
</evidence>
<dbReference type="SMART" id="SM00504">
    <property type="entry name" value="Ubox"/>
    <property type="match status" value="1"/>
</dbReference>
<dbReference type="SUPFAM" id="SSF50978">
    <property type="entry name" value="WD40 repeat-like"/>
    <property type="match status" value="1"/>
</dbReference>
<dbReference type="InterPro" id="IPR003613">
    <property type="entry name" value="Ubox_domain"/>
</dbReference>
<dbReference type="InterPro" id="IPR038959">
    <property type="entry name" value="Prp19"/>
</dbReference>
<dbReference type="GO" id="GO:0005737">
    <property type="term" value="C:cytoplasm"/>
    <property type="evidence" value="ECO:0007669"/>
    <property type="project" value="TreeGrafter"/>
</dbReference>
<dbReference type="GO" id="GO:0070534">
    <property type="term" value="P:protein K63-linked ubiquitination"/>
    <property type="evidence" value="ECO:0007669"/>
    <property type="project" value="UniProtKB-UniRule"/>
</dbReference>
<evidence type="ECO:0000256" key="4">
    <source>
        <dbReference type="ARBA" id="ARBA00022574"/>
    </source>
</evidence>
<dbReference type="PANTHER" id="PTHR43995:SF1">
    <property type="entry name" value="PRE-MRNA-PROCESSING FACTOR 19"/>
    <property type="match status" value="1"/>
</dbReference>
<feature type="repeat" description="WD" evidence="15">
    <location>
        <begin position="323"/>
        <end position="357"/>
    </location>
</feature>
<evidence type="ECO:0000256" key="10">
    <source>
        <dbReference type="ARBA" id="ARBA00022786"/>
    </source>
</evidence>
<evidence type="ECO:0000256" key="3">
    <source>
        <dbReference type="ARBA" id="ARBA00006388"/>
    </source>
</evidence>
<dbReference type="FunFam" id="2.130.10.10:FF:000823">
    <property type="entry name" value="Cell cycle control protein (Cwf8), putative"/>
    <property type="match status" value="1"/>
</dbReference>
<evidence type="ECO:0000256" key="13">
    <source>
        <dbReference type="ARBA" id="ARBA00023204"/>
    </source>
</evidence>
<dbReference type="EMBL" id="KK088434">
    <property type="protein sequence ID" value="EYE92971.1"/>
    <property type="molecule type" value="Genomic_DNA"/>
</dbReference>
<dbReference type="PROSITE" id="PS50082">
    <property type="entry name" value="WD_REPEATS_2"/>
    <property type="match status" value="2"/>
</dbReference>
<accession>A0A017S820</accession>
<gene>
    <name evidence="18" type="ORF">EURHEDRAFT_414924</name>
</gene>
<keyword evidence="11" id="KW-0697">Rotamase</keyword>
<keyword evidence="7 16" id="KW-0747">Spliceosome</keyword>
<dbReference type="Gene3D" id="3.30.40.10">
    <property type="entry name" value="Zinc/RING finger domain, C3HC4 (zinc finger)"/>
    <property type="match status" value="1"/>
</dbReference>
<dbReference type="FunFam" id="3.30.40.10:FF:000027">
    <property type="entry name" value="Pre-mRNA-processing factor 19, putative"/>
    <property type="match status" value="1"/>
</dbReference>
<evidence type="ECO:0000256" key="11">
    <source>
        <dbReference type="ARBA" id="ARBA00023110"/>
    </source>
</evidence>
<dbReference type="InterPro" id="IPR013083">
    <property type="entry name" value="Znf_RING/FYVE/PHD"/>
</dbReference>
<keyword evidence="12 16" id="KW-0508">mRNA splicing</keyword>
<evidence type="ECO:0000256" key="16">
    <source>
        <dbReference type="RuleBase" id="RU367101"/>
    </source>
</evidence>
<dbReference type="Gene3D" id="2.130.10.10">
    <property type="entry name" value="YVTN repeat-like/Quinoprotein amine dehydrogenase"/>
    <property type="match status" value="1"/>
</dbReference>
<keyword evidence="11" id="KW-0413">Isomerase</keyword>
<dbReference type="UniPathway" id="UPA00143"/>
<keyword evidence="14 16" id="KW-0539">Nucleus</keyword>
<dbReference type="PANTHER" id="PTHR43995">
    <property type="entry name" value="PRE-MRNA-PROCESSING FACTOR 19"/>
    <property type="match status" value="1"/>
</dbReference>
<evidence type="ECO:0000256" key="12">
    <source>
        <dbReference type="ARBA" id="ARBA00023187"/>
    </source>
</evidence>
<dbReference type="CDD" id="cd16656">
    <property type="entry name" value="RING-Ubox_PRP19"/>
    <property type="match status" value="1"/>
</dbReference>
<comment type="subunit">
    <text evidence="16">Homotetramer.</text>
</comment>
<evidence type="ECO:0000256" key="2">
    <source>
        <dbReference type="ARBA" id="ARBA00004906"/>
    </source>
</evidence>
<dbReference type="RefSeq" id="XP_040636659.1">
    <property type="nucleotide sequence ID" value="XM_040782563.1"/>
</dbReference>
<dbReference type="Pfam" id="PF08606">
    <property type="entry name" value="Prp19"/>
    <property type="match status" value="1"/>
</dbReference>
<dbReference type="Pfam" id="PF12894">
    <property type="entry name" value="ANAPC4_WD40"/>
    <property type="match status" value="1"/>
</dbReference>
<dbReference type="EC" id="2.3.2.27" evidence="16"/>
<keyword evidence="10 16" id="KW-0833">Ubl conjugation pathway</keyword>
<evidence type="ECO:0000256" key="7">
    <source>
        <dbReference type="ARBA" id="ARBA00022728"/>
    </source>
</evidence>
<evidence type="ECO:0000256" key="9">
    <source>
        <dbReference type="ARBA" id="ARBA00022763"/>
    </source>
</evidence>
<comment type="similarity">
    <text evidence="3 16">Belongs to the WD repeat PRP19 family.</text>
</comment>
<evidence type="ECO:0000256" key="14">
    <source>
        <dbReference type="ARBA" id="ARBA00023242"/>
    </source>
</evidence>
<dbReference type="SMART" id="SM00320">
    <property type="entry name" value="WD40"/>
    <property type="match status" value="6"/>
</dbReference>
<keyword evidence="9 16" id="KW-0227">DNA damage</keyword>
<evidence type="ECO:0000259" key="17">
    <source>
        <dbReference type="PROSITE" id="PS51698"/>
    </source>
</evidence>
<evidence type="ECO:0000256" key="8">
    <source>
        <dbReference type="ARBA" id="ARBA00022737"/>
    </source>
</evidence>
<dbReference type="SUPFAM" id="SSF57850">
    <property type="entry name" value="RING/U-box"/>
    <property type="match status" value="1"/>
</dbReference>
<dbReference type="InterPro" id="IPR001680">
    <property type="entry name" value="WD40_rpt"/>
</dbReference>
<dbReference type="InterPro" id="IPR024977">
    <property type="entry name" value="Apc4-like_WD40_dom"/>
</dbReference>
<dbReference type="GO" id="GO:0000974">
    <property type="term" value="C:Prp19 complex"/>
    <property type="evidence" value="ECO:0007669"/>
    <property type="project" value="UniProtKB-UniRule"/>
</dbReference>
<dbReference type="GO" id="GO:0003755">
    <property type="term" value="F:peptidyl-prolyl cis-trans isomerase activity"/>
    <property type="evidence" value="ECO:0007669"/>
    <property type="project" value="UniProtKB-KW"/>
</dbReference>
<dbReference type="InterPro" id="IPR036322">
    <property type="entry name" value="WD40_repeat_dom_sf"/>
</dbReference>
<keyword evidence="4 15" id="KW-0853">WD repeat</keyword>
<dbReference type="HOGENOM" id="CLU_023894_0_1_1"/>
<dbReference type="InterPro" id="IPR013915">
    <property type="entry name" value="Prp19_cc"/>
</dbReference>
<comment type="pathway">
    <text evidence="2 16">Protein modification; protein ubiquitination.</text>
</comment>
<keyword evidence="19" id="KW-1185">Reference proteome</keyword>
<name>A0A017S820_ASPRC</name>
<comment type="subcellular location">
    <subcellularLocation>
        <location evidence="1 16">Nucleus</location>
    </subcellularLocation>
</comment>
<proteinExistence type="inferred from homology"/>
<dbReference type="InterPro" id="IPR015943">
    <property type="entry name" value="WD40/YVTN_repeat-like_dom_sf"/>
</dbReference>
<dbReference type="AlphaFoldDB" id="A0A017S820"/>
<dbReference type="PROSITE" id="PS51698">
    <property type="entry name" value="U_BOX"/>
    <property type="match status" value="1"/>
</dbReference>
<dbReference type="Proteomes" id="UP000019804">
    <property type="component" value="Unassembled WGS sequence"/>
</dbReference>
<evidence type="ECO:0000256" key="6">
    <source>
        <dbReference type="ARBA" id="ARBA00022679"/>
    </source>
</evidence>
<keyword evidence="5 16" id="KW-0507">mRNA processing</keyword>
<evidence type="ECO:0000313" key="19">
    <source>
        <dbReference type="Proteomes" id="UP000019804"/>
    </source>
</evidence>
<organism evidence="18 19">
    <name type="scientific">Aspergillus ruber (strain CBS 135680)</name>
    <dbReference type="NCBI Taxonomy" id="1388766"/>
    <lineage>
        <taxon>Eukaryota</taxon>
        <taxon>Fungi</taxon>
        <taxon>Dikarya</taxon>
        <taxon>Ascomycota</taxon>
        <taxon>Pezizomycotina</taxon>
        <taxon>Eurotiomycetes</taxon>
        <taxon>Eurotiomycetidae</taxon>
        <taxon>Eurotiales</taxon>
        <taxon>Aspergillaceae</taxon>
        <taxon>Aspergillus</taxon>
        <taxon>Aspergillus subgen. Aspergillus</taxon>
    </lineage>
</organism>
<comment type="function">
    <text evidence="16">Ubiquitin-protein ligase which is mainly involved pre-mRNA splicing and DNA repair. Required for pre-mRNA splicing as component of the spliceosome.</text>
</comment>
<evidence type="ECO:0000256" key="5">
    <source>
        <dbReference type="ARBA" id="ARBA00022664"/>
    </source>
</evidence>
<evidence type="ECO:0000256" key="15">
    <source>
        <dbReference type="PROSITE-ProRule" id="PRU00221"/>
    </source>
</evidence>
<feature type="repeat" description="WD" evidence="15">
    <location>
        <begin position="275"/>
        <end position="316"/>
    </location>
</feature>
<dbReference type="InterPro" id="IPR055340">
    <property type="entry name" value="RING-Ubox_PRP19"/>
</dbReference>
<dbReference type="GO" id="GO:0061630">
    <property type="term" value="F:ubiquitin protein ligase activity"/>
    <property type="evidence" value="ECO:0007669"/>
    <property type="project" value="UniProtKB-UniRule"/>
</dbReference>
<dbReference type="GeneID" id="63697687"/>
<evidence type="ECO:0000313" key="18">
    <source>
        <dbReference type="EMBL" id="EYE92971.1"/>
    </source>
</evidence>
<dbReference type="STRING" id="1388766.A0A017S820"/>
<sequence>MLCAISGEAPQVPVVSPKSGSVFEKRLIEAYIGEHGKDPVNGEELATEDLIDIKSQRVVRPRPPTLTSIPSLLSVFQEEWDALALETHTLRQTLAQTRQELSSALYQHDAAVRVIARLTQERDEARDALSKVTVGATRTAGGGDEMQVDSAGLPEAVVARVEQTQAALSKSRRKRPVPENWATSEAISSYQPKESSDALYPGGKALSVHSSGELALVGGPEGVVGIYSLADKRVAHTLQTNGPVTDALWAGDKAVVASATGSVKVFENGNEVATFNSHAGEATALALHATGDIVASVGVDKSYVLYDLTTNSVLTQVFSDASLLSVNFHPDGHLIAAGGVDGQIKIFNTTSGTPAADYSSSGPVKSLFFSENGVFLAAVADNSTVVSIWDLRHSKETKVLDTGNKVDSIYWDYTGQFLLTGGPSGVTVQQFTKSTKEWSEPLRSAVPAAAVQWGPAAQSIVVLNAEGGITVLGA</sequence>
<dbReference type="OrthoDB" id="687049at2759"/>
<reference evidence="19" key="1">
    <citation type="journal article" date="2014" name="Nat. Commun.">
        <title>Genomic adaptations of the halophilic Dead Sea filamentous fungus Eurotium rubrum.</title>
        <authorList>
            <person name="Kis-Papo T."/>
            <person name="Weig A.R."/>
            <person name="Riley R."/>
            <person name="Persoh D."/>
            <person name="Salamov A."/>
            <person name="Sun H."/>
            <person name="Lipzen A."/>
            <person name="Wasser S.P."/>
            <person name="Rambold G."/>
            <person name="Grigoriev I.V."/>
            <person name="Nevo E."/>
        </authorList>
    </citation>
    <scope>NUCLEOTIDE SEQUENCE [LARGE SCALE GENOMIC DNA]</scope>
    <source>
        <strain evidence="19">CBS 135680</strain>
    </source>
</reference>
<feature type="domain" description="U-box" evidence="17">
    <location>
        <begin position="1"/>
        <end position="83"/>
    </location>
</feature>
<dbReference type="GO" id="GO:0071006">
    <property type="term" value="C:U2-type catalytic step 1 spliceosome"/>
    <property type="evidence" value="ECO:0007669"/>
    <property type="project" value="TreeGrafter"/>
</dbReference>
<dbReference type="GO" id="GO:0006281">
    <property type="term" value="P:DNA repair"/>
    <property type="evidence" value="ECO:0007669"/>
    <property type="project" value="UniProtKB-KW"/>
</dbReference>
<keyword evidence="13 16" id="KW-0234">DNA repair</keyword>